<feature type="signal peptide" evidence="1">
    <location>
        <begin position="1"/>
        <end position="23"/>
    </location>
</feature>
<dbReference type="Proteomes" id="UP001216907">
    <property type="component" value="Unassembled WGS sequence"/>
</dbReference>
<evidence type="ECO:0000256" key="1">
    <source>
        <dbReference type="SAM" id="SignalP"/>
    </source>
</evidence>
<evidence type="ECO:0000259" key="3">
    <source>
        <dbReference type="Pfam" id="PF07587"/>
    </source>
</evidence>
<dbReference type="RefSeq" id="WP_277858993.1">
    <property type="nucleotide sequence ID" value="NZ_JARRAG010000001.1"/>
</dbReference>
<protein>
    <submittedName>
        <fullName evidence="4">DUF1549 and DUF1553 domain-containing protein</fullName>
    </submittedName>
</protein>
<dbReference type="InterPro" id="IPR022655">
    <property type="entry name" value="DUF1553"/>
</dbReference>
<name>A0ABT6F5D2_9BACT</name>
<dbReference type="EMBL" id="JARRAG010000001">
    <property type="protein sequence ID" value="MDG3002629.1"/>
    <property type="molecule type" value="Genomic_DNA"/>
</dbReference>
<feature type="domain" description="DUF1549" evidence="2">
    <location>
        <begin position="242"/>
        <end position="424"/>
    </location>
</feature>
<evidence type="ECO:0000259" key="2">
    <source>
        <dbReference type="Pfam" id="PF07583"/>
    </source>
</evidence>
<reference evidence="4 5" key="1">
    <citation type="submission" date="2023-03" db="EMBL/GenBank/DDBJ databases">
        <title>Paludisphaera mucosa sp. nov. a novel planctomycete from northern fen.</title>
        <authorList>
            <person name="Ivanova A."/>
        </authorList>
    </citation>
    <scope>NUCLEOTIDE SEQUENCE [LARGE SCALE GENOMIC DNA]</scope>
    <source>
        <strain evidence="4 5">Pla2</strain>
    </source>
</reference>
<keyword evidence="5" id="KW-1185">Reference proteome</keyword>
<evidence type="ECO:0000313" key="5">
    <source>
        <dbReference type="Proteomes" id="UP001216907"/>
    </source>
</evidence>
<dbReference type="PANTHER" id="PTHR35889:SF3">
    <property type="entry name" value="F-BOX DOMAIN-CONTAINING PROTEIN"/>
    <property type="match status" value="1"/>
</dbReference>
<dbReference type="Pfam" id="PF07583">
    <property type="entry name" value="PSCyt2"/>
    <property type="match status" value="1"/>
</dbReference>
<comment type="caution">
    <text evidence="4">The sequence shown here is derived from an EMBL/GenBank/DDBJ whole genome shotgun (WGS) entry which is preliminary data.</text>
</comment>
<feature type="chain" id="PRO_5045565056" evidence="1">
    <location>
        <begin position="24"/>
        <end position="733"/>
    </location>
</feature>
<proteinExistence type="predicted"/>
<dbReference type="Gene3D" id="2.60.40.1080">
    <property type="match status" value="1"/>
</dbReference>
<dbReference type="Pfam" id="PF07587">
    <property type="entry name" value="PSD1"/>
    <property type="match status" value="1"/>
</dbReference>
<feature type="domain" description="DUF1553" evidence="3">
    <location>
        <begin position="478"/>
        <end position="701"/>
    </location>
</feature>
<gene>
    <name evidence="4" type="ORF">PZE19_02420</name>
</gene>
<evidence type="ECO:0000313" key="4">
    <source>
        <dbReference type="EMBL" id="MDG3002629.1"/>
    </source>
</evidence>
<organism evidence="4 5">
    <name type="scientific">Paludisphaera mucosa</name>
    <dbReference type="NCBI Taxonomy" id="3030827"/>
    <lineage>
        <taxon>Bacteria</taxon>
        <taxon>Pseudomonadati</taxon>
        <taxon>Planctomycetota</taxon>
        <taxon>Planctomycetia</taxon>
        <taxon>Isosphaerales</taxon>
        <taxon>Isosphaeraceae</taxon>
        <taxon>Paludisphaera</taxon>
    </lineage>
</organism>
<sequence>MRVVTFCLAALLATEGLSRSATAGTDPSIAVTFERDVEPILTRAGCNAGACHGKASGQNGFKLSLLGFDPEFDHVAIAREAGGRRILRARPEQSLFLQKATAELPHGGGRRIDPSGPFYETLRRWIEAGLPRTAAEAPKLEGVVVEPAERRLERDESFELRVTARFSDGTTEDVTHLAAYGSSESTILAVDPQGRVKAGRFAGEATISARYEGLFANCDVSIPLPGEVPATFYDALPRSNFIDGHVWSKLKKLGLTPSPPADDAKYLRRAYLDLIGRLPTPEEARFFLDDPSPDKRPRLVDRLLERPEFADHWANKWMDLLRPNPYRVGIKAVLNLDGWIRDVFRRNLPYDQFVREIVTARGGTFEQGPATIFRDHREPIEIAPVVSQLFLGIRLDCAKCHHHPFESWGQEQFYEFAAFFARVDRKGTGLSPPISGSEEFVFTGKTGSVTHPLTGKVLPPKPLFGSAPLDADPESDPREALARWMTSPDNRYFAKVMANRVWADLMGRGVVDPVDDIRATNPPSNGPLLEALADDFRDHAYDLKHLIRTITASWVYGLSSEPNDRNMADTRNYSRYYRQRLRAEVLLDAISDVTGVPDVFDAAPPRSRASTIWTNRVPSLFLDTFGRPDPNQDPPCERTSDTAVVQALHLMNSPGVHAKLTSDEGRVAAIAKGGDPPEAIVETLYLLAYSRLPSREERGIGESLFRDPERDRLGAVEDLLWALLNAPEFVFKD</sequence>
<dbReference type="InterPro" id="IPR011444">
    <property type="entry name" value="DUF1549"/>
</dbReference>
<keyword evidence="1" id="KW-0732">Signal</keyword>
<dbReference type="PANTHER" id="PTHR35889">
    <property type="entry name" value="CYCLOINULO-OLIGOSACCHARIDE FRUCTANOTRANSFERASE-RELATED"/>
    <property type="match status" value="1"/>
</dbReference>
<accession>A0ABT6F5D2</accession>